<name>A0A8H3NQQ9_9EURO</name>
<evidence type="ECO:0000313" key="3">
    <source>
        <dbReference type="EMBL" id="GFF34376.1"/>
    </source>
</evidence>
<reference evidence="3 4" key="1">
    <citation type="submission" date="2020-01" db="EMBL/GenBank/DDBJ databases">
        <title>Draft genome sequence of Aspergillus udagawae IFM 46972.</title>
        <authorList>
            <person name="Takahashi H."/>
            <person name="Yaguchi T."/>
        </authorList>
    </citation>
    <scope>NUCLEOTIDE SEQUENCE [LARGE SCALE GENOMIC DNA]</scope>
    <source>
        <strain evidence="3 4">IFM 46972</strain>
    </source>
</reference>
<dbReference type="Proteomes" id="UP000465221">
    <property type="component" value="Unassembled WGS sequence"/>
</dbReference>
<dbReference type="InterPro" id="IPR046624">
    <property type="entry name" value="CSS2_C"/>
</dbReference>
<evidence type="ECO:0000313" key="4">
    <source>
        <dbReference type="Proteomes" id="UP000465221"/>
    </source>
</evidence>
<comment type="caution">
    <text evidence="3">The sequence shown here is derived from an EMBL/GenBank/DDBJ whole genome shotgun (WGS) entry which is preliminary data.</text>
</comment>
<feature type="signal peptide" evidence="1">
    <location>
        <begin position="1"/>
        <end position="21"/>
    </location>
</feature>
<organism evidence="3 4">
    <name type="scientific">Aspergillus udagawae</name>
    <dbReference type="NCBI Taxonomy" id="91492"/>
    <lineage>
        <taxon>Eukaryota</taxon>
        <taxon>Fungi</taxon>
        <taxon>Dikarya</taxon>
        <taxon>Ascomycota</taxon>
        <taxon>Pezizomycotina</taxon>
        <taxon>Eurotiomycetes</taxon>
        <taxon>Eurotiomycetidae</taxon>
        <taxon>Eurotiales</taxon>
        <taxon>Aspergillaceae</taxon>
        <taxon>Aspergillus</taxon>
        <taxon>Aspergillus subgen. Fumigati</taxon>
    </lineage>
</organism>
<keyword evidence="1" id="KW-0732">Signal</keyword>
<dbReference type="Pfam" id="PF20521">
    <property type="entry name" value="DUF6736"/>
    <property type="match status" value="1"/>
</dbReference>
<feature type="chain" id="PRO_5034678010" description="Secreted protein CSS2 C-terminal domain-containing protein" evidence="1">
    <location>
        <begin position="22"/>
        <end position="210"/>
    </location>
</feature>
<dbReference type="AlphaFoldDB" id="A0A8H3NQQ9"/>
<evidence type="ECO:0000256" key="1">
    <source>
        <dbReference type="SAM" id="SignalP"/>
    </source>
</evidence>
<evidence type="ECO:0000259" key="2">
    <source>
        <dbReference type="Pfam" id="PF20521"/>
    </source>
</evidence>
<sequence>MLLMKTAVSAIALSLPTLAHGSPSPTSINGQPLPDRWHQIDLVDASGVEYPEYAQSLVMGLTGNITKVDLQKRRPDDVCRYIITANACLGIGSYVVGWAKSMAQIIKDLSNNYDCGVIDGTYRDIRYVFYASGRNCDTTSQQDTIAGAINKYMQKADNGNLCHTECLLITHGGTYSGWLKVGPKNSFKENAYCGTHLNFDHCISGGNNDI</sequence>
<proteinExistence type="predicted"/>
<protein>
    <recommendedName>
        <fullName evidence="2">Secreted protein CSS2 C-terminal domain-containing protein</fullName>
    </recommendedName>
</protein>
<gene>
    <name evidence="3" type="ORF">IFM46972_04203</name>
</gene>
<accession>A0A8H3NQQ9</accession>
<dbReference type="EMBL" id="BLKC01000023">
    <property type="protein sequence ID" value="GFF34376.1"/>
    <property type="molecule type" value="Genomic_DNA"/>
</dbReference>
<feature type="domain" description="Secreted protein CSS2 C-terminal" evidence="2">
    <location>
        <begin position="67"/>
        <end position="192"/>
    </location>
</feature>